<dbReference type="PANTHER" id="PTHR46082">
    <property type="entry name" value="ATP/GTP-BINDING PROTEIN-RELATED"/>
    <property type="match status" value="1"/>
</dbReference>
<evidence type="ECO:0000313" key="2">
    <source>
        <dbReference type="Proteomes" id="UP000777438"/>
    </source>
</evidence>
<name>A0A9P8VYI7_9HYPO</name>
<dbReference type="AlphaFoldDB" id="A0A9P8VYI7"/>
<comment type="caution">
    <text evidence="1">The sequence shown here is derived from an EMBL/GenBank/DDBJ whole genome shotgun (WGS) entry which is preliminary data.</text>
</comment>
<reference evidence="1 2" key="1">
    <citation type="journal article" date="2021" name="Nat. Commun.">
        <title>Genetic determinants of endophytism in the Arabidopsis root mycobiome.</title>
        <authorList>
            <person name="Mesny F."/>
            <person name="Miyauchi S."/>
            <person name="Thiergart T."/>
            <person name="Pickel B."/>
            <person name="Atanasova L."/>
            <person name="Karlsson M."/>
            <person name="Huettel B."/>
            <person name="Barry K.W."/>
            <person name="Haridas S."/>
            <person name="Chen C."/>
            <person name="Bauer D."/>
            <person name="Andreopoulos W."/>
            <person name="Pangilinan J."/>
            <person name="LaButti K."/>
            <person name="Riley R."/>
            <person name="Lipzen A."/>
            <person name="Clum A."/>
            <person name="Drula E."/>
            <person name="Henrissat B."/>
            <person name="Kohler A."/>
            <person name="Grigoriev I.V."/>
            <person name="Martin F.M."/>
            <person name="Hacquard S."/>
        </authorList>
    </citation>
    <scope>NUCLEOTIDE SEQUENCE [LARGE SCALE GENOMIC DNA]</scope>
    <source>
        <strain evidence="1 2">MPI-CAGE-CH-0241</strain>
    </source>
</reference>
<dbReference type="GO" id="GO:0009116">
    <property type="term" value="P:nucleoside metabolic process"/>
    <property type="evidence" value="ECO:0007669"/>
    <property type="project" value="InterPro"/>
</dbReference>
<accession>A0A9P8VYI7</accession>
<keyword evidence="2" id="KW-1185">Reference proteome</keyword>
<dbReference type="OrthoDB" id="1577640at2759"/>
<protein>
    <submittedName>
        <fullName evidence="1">Nucleoside phosphorylase domain-containing protein</fullName>
    </submittedName>
</protein>
<dbReference type="InterPro" id="IPR035994">
    <property type="entry name" value="Nucleoside_phosphorylase_sf"/>
</dbReference>
<dbReference type="InterPro" id="IPR053137">
    <property type="entry name" value="NLR-like"/>
</dbReference>
<dbReference type="EMBL" id="JAGPYM010000022">
    <property type="protein sequence ID" value="KAH6883983.1"/>
    <property type="molecule type" value="Genomic_DNA"/>
</dbReference>
<proteinExistence type="predicted"/>
<dbReference type="GO" id="GO:0003824">
    <property type="term" value="F:catalytic activity"/>
    <property type="evidence" value="ECO:0007669"/>
    <property type="project" value="InterPro"/>
</dbReference>
<dbReference type="Gene3D" id="3.40.50.1580">
    <property type="entry name" value="Nucleoside phosphorylase domain"/>
    <property type="match status" value="1"/>
</dbReference>
<gene>
    <name evidence="1" type="ORF">B0T10DRAFT_580166</name>
</gene>
<evidence type="ECO:0000313" key="1">
    <source>
        <dbReference type="EMBL" id="KAH6883983.1"/>
    </source>
</evidence>
<dbReference type="PANTHER" id="PTHR46082:SF11">
    <property type="entry name" value="AAA+ ATPASE DOMAIN-CONTAINING PROTEIN-RELATED"/>
    <property type="match status" value="1"/>
</dbReference>
<organism evidence="1 2">
    <name type="scientific">Thelonectria olida</name>
    <dbReference type="NCBI Taxonomy" id="1576542"/>
    <lineage>
        <taxon>Eukaryota</taxon>
        <taxon>Fungi</taxon>
        <taxon>Dikarya</taxon>
        <taxon>Ascomycota</taxon>
        <taxon>Pezizomycotina</taxon>
        <taxon>Sordariomycetes</taxon>
        <taxon>Hypocreomycetidae</taxon>
        <taxon>Hypocreales</taxon>
        <taxon>Nectriaceae</taxon>
        <taxon>Thelonectria</taxon>
    </lineage>
</organism>
<dbReference type="SUPFAM" id="SSF53167">
    <property type="entry name" value="Purine and uridine phosphorylases"/>
    <property type="match status" value="1"/>
</dbReference>
<sequence>MQWRPPILKYTRSQYTVGILCPLPKELMAVRALFDSRHDNLETVPGDSNQYALGKMAQHMVVAACLPAGEYGTNAAAAAACNMVRSFDQPVGTCPGVLQYDLGKEEEGKSLKLTGTLQRPPRILTTAIAALQSDPDLGPEPLAPNLRKVAGRMPRYSYPGNELDVLFQVACATCRPRNLSGGCSHMRQRMPRPTTDPTIHYGPVASGNRVVKDATFRDQCFEMEAAGVTNAVDCLVIRGISDYCDANKNDTWQEYVAAAAAAYAKLLLGVVAKADDKGSHGSIRRSFTERPTWLRSMYDEREGEQARKRRKV</sequence>
<dbReference type="Proteomes" id="UP000777438">
    <property type="component" value="Unassembled WGS sequence"/>
</dbReference>